<dbReference type="Pfam" id="PF02397">
    <property type="entry name" value="Bac_transf"/>
    <property type="match status" value="1"/>
</dbReference>
<feature type="transmembrane region" description="Helical" evidence="7">
    <location>
        <begin position="318"/>
        <end position="339"/>
    </location>
</feature>
<comment type="similarity">
    <text evidence="2">Belongs to the bacterial sugar transferase family.</text>
</comment>
<dbReference type="InterPro" id="IPR003362">
    <property type="entry name" value="Bact_transf"/>
</dbReference>
<dbReference type="PANTHER" id="PTHR30576">
    <property type="entry name" value="COLANIC BIOSYNTHESIS UDP-GLUCOSE LIPID CARRIER TRANSFERASE"/>
    <property type="match status" value="1"/>
</dbReference>
<reference evidence="10" key="1">
    <citation type="journal article" date="2019" name="Int. J. Syst. Evol. Microbiol.">
        <title>The Global Catalogue of Microorganisms (GCM) 10K type strain sequencing project: providing services to taxonomists for standard genome sequencing and annotation.</title>
        <authorList>
            <consortium name="The Broad Institute Genomics Platform"/>
            <consortium name="The Broad Institute Genome Sequencing Center for Infectious Disease"/>
            <person name="Wu L."/>
            <person name="Ma J."/>
        </authorList>
    </citation>
    <scope>NUCLEOTIDE SEQUENCE [LARGE SCALE GENOMIC DNA]</scope>
    <source>
        <strain evidence="10">JCM 17459</strain>
    </source>
</reference>
<evidence type="ECO:0000313" key="9">
    <source>
        <dbReference type="EMBL" id="GAA4287456.1"/>
    </source>
</evidence>
<evidence type="ECO:0000256" key="4">
    <source>
        <dbReference type="ARBA" id="ARBA00022692"/>
    </source>
</evidence>
<keyword evidence="6 7" id="KW-0472">Membrane</keyword>
<dbReference type="PANTHER" id="PTHR30576:SF10">
    <property type="entry name" value="SLL5057 PROTEIN"/>
    <property type="match status" value="1"/>
</dbReference>
<keyword evidence="5 7" id="KW-1133">Transmembrane helix</keyword>
<gene>
    <name evidence="9" type="ORF">GCM10022262_18150</name>
</gene>
<proteinExistence type="inferred from homology"/>
<feature type="transmembrane region" description="Helical" evidence="7">
    <location>
        <begin position="143"/>
        <end position="163"/>
    </location>
</feature>
<evidence type="ECO:0000256" key="2">
    <source>
        <dbReference type="ARBA" id="ARBA00006464"/>
    </source>
</evidence>
<keyword evidence="10" id="KW-1185">Reference proteome</keyword>
<comment type="caution">
    <text evidence="9">The sequence shown here is derived from an EMBL/GenBank/DDBJ whole genome shotgun (WGS) entry which is preliminary data.</text>
</comment>
<evidence type="ECO:0000256" key="7">
    <source>
        <dbReference type="SAM" id="Phobius"/>
    </source>
</evidence>
<evidence type="ECO:0000256" key="1">
    <source>
        <dbReference type="ARBA" id="ARBA00004141"/>
    </source>
</evidence>
<dbReference type="Pfam" id="PF13727">
    <property type="entry name" value="CoA_binding_3"/>
    <property type="match status" value="1"/>
</dbReference>
<evidence type="ECO:0000259" key="8">
    <source>
        <dbReference type="Pfam" id="PF02397"/>
    </source>
</evidence>
<protein>
    <submittedName>
        <fullName evidence="9">Sugar transferase</fullName>
    </submittedName>
</protein>
<evidence type="ECO:0000256" key="3">
    <source>
        <dbReference type="ARBA" id="ARBA00022679"/>
    </source>
</evidence>
<dbReference type="Proteomes" id="UP001499841">
    <property type="component" value="Unassembled WGS sequence"/>
</dbReference>
<dbReference type="NCBIfam" id="TIGR03025">
    <property type="entry name" value="EPS_sugtrans"/>
    <property type="match status" value="1"/>
</dbReference>
<dbReference type="GO" id="GO:0016740">
    <property type="term" value="F:transferase activity"/>
    <property type="evidence" value="ECO:0007669"/>
    <property type="project" value="UniProtKB-KW"/>
</dbReference>
<feature type="transmembrane region" description="Helical" evidence="7">
    <location>
        <begin position="118"/>
        <end position="137"/>
    </location>
</feature>
<comment type="subcellular location">
    <subcellularLocation>
        <location evidence="1">Membrane</location>
        <topology evidence="1">Multi-pass membrane protein</topology>
    </subcellularLocation>
</comment>
<evidence type="ECO:0000256" key="6">
    <source>
        <dbReference type="ARBA" id="ARBA00023136"/>
    </source>
</evidence>
<feature type="transmembrane region" description="Helical" evidence="7">
    <location>
        <begin position="6"/>
        <end position="24"/>
    </location>
</feature>
<feature type="transmembrane region" description="Helical" evidence="7">
    <location>
        <begin position="75"/>
        <end position="97"/>
    </location>
</feature>
<accession>A0ABP8EU03</accession>
<sequence length="506" mass="53990">MAARVLVSPLAPVAVPGVAVPGLAPRRRAAAGTATISWDRRYRRGLMLTDAAAVAAALVIAQLTRFGGGAAQLSVAGHGVDYPLVGLTIAVVWLAALGASDTRKRHVAGAGSEEYRRVLAATLSAFGLLAILSYLGAVQLSRFYFVVALPVGLVLVLGARLAWRLRLGRVRAQGHAMTGAVVVGGPGEVAAAVAEMRRHPEAGYVPVAVALTTEGATAEPAEARTTGLRRFPVGDLRAAARDPRVGAVLVAGGMPRESVRALAWDLETSRTELLLVSQLTDVAGPRLHQSPVDGLAVVHVDLPRFSGGAHALKRAMDIVLSAAALVLLAPLYAAVALAVRLDDGGPVLFRQERVGQHGVPFVMHKFRSMTLDAEARLAEVRELAAADRVLFKLADDPRVTRVGRLLRRYSLDELPQFWDVLRGRMSVVGPRPPLPAEVRAYQRHVHRRLLIKPGVTGLWQVSGRSDLGWDDGVRLDLRYVENWSVSGDLVLVLRTVRAVLGGRGAY</sequence>
<organism evidence="9 10">
    <name type="scientific">Georgenia daeguensis</name>
    <dbReference type="NCBI Taxonomy" id="908355"/>
    <lineage>
        <taxon>Bacteria</taxon>
        <taxon>Bacillati</taxon>
        <taxon>Actinomycetota</taxon>
        <taxon>Actinomycetes</taxon>
        <taxon>Micrococcales</taxon>
        <taxon>Bogoriellaceae</taxon>
        <taxon>Georgenia</taxon>
    </lineage>
</organism>
<name>A0ABP8EU03_9MICO</name>
<feature type="domain" description="Bacterial sugar transferase" evidence="8">
    <location>
        <begin position="313"/>
        <end position="500"/>
    </location>
</feature>
<feature type="transmembrane region" description="Helical" evidence="7">
    <location>
        <begin position="45"/>
        <end position="63"/>
    </location>
</feature>
<keyword evidence="4 7" id="KW-0812">Transmembrane</keyword>
<keyword evidence="3 9" id="KW-0808">Transferase</keyword>
<dbReference type="InterPro" id="IPR017475">
    <property type="entry name" value="EPS_sugar_tfrase"/>
</dbReference>
<evidence type="ECO:0000256" key="5">
    <source>
        <dbReference type="ARBA" id="ARBA00022989"/>
    </source>
</evidence>
<evidence type="ECO:0000313" key="10">
    <source>
        <dbReference type="Proteomes" id="UP001499841"/>
    </source>
</evidence>
<dbReference type="EMBL" id="BAABBA010000007">
    <property type="protein sequence ID" value="GAA4287456.1"/>
    <property type="molecule type" value="Genomic_DNA"/>
</dbReference>